<proteinExistence type="predicted"/>
<name>A0A645ES95_9ZZZZ</name>
<sequence>MLFVLGLIYFRKSPARLLFLVTVFVLPFVIELIVSAWKPMFLDRTLIWTTLPLFLLIAAGITKLKFRGVIFLMLGLVGTLNLFAASDYFRFIPKEDWLTPAKTVIGHVEKDDLVLFNTNLGEIPFDYYVRPYLYGAPAEFDEIGLPLDLQASGVAEPVMTAADIPALNELLTRHQRVWLVYSQYDLTDPDGLIPQTLGEQMKLAESQEFNGGVVQLYVAR</sequence>
<dbReference type="EMBL" id="VSSQ01049987">
    <property type="protein sequence ID" value="MPN04059.1"/>
    <property type="molecule type" value="Genomic_DNA"/>
</dbReference>
<evidence type="ECO:0000256" key="1">
    <source>
        <dbReference type="SAM" id="Phobius"/>
    </source>
</evidence>
<keyword evidence="1" id="KW-0472">Membrane</keyword>
<feature type="transmembrane region" description="Helical" evidence="1">
    <location>
        <begin position="15"/>
        <end position="34"/>
    </location>
</feature>
<organism evidence="2">
    <name type="scientific">bioreactor metagenome</name>
    <dbReference type="NCBI Taxonomy" id="1076179"/>
    <lineage>
        <taxon>unclassified sequences</taxon>
        <taxon>metagenomes</taxon>
        <taxon>ecological metagenomes</taxon>
    </lineage>
</organism>
<keyword evidence="1" id="KW-1133">Transmembrane helix</keyword>
<feature type="transmembrane region" description="Helical" evidence="1">
    <location>
        <begin position="70"/>
        <end position="89"/>
    </location>
</feature>
<evidence type="ECO:0008006" key="3">
    <source>
        <dbReference type="Google" id="ProtNLM"/>
    </source>
</evidence>
<comment type="caution">
    <text evidence="2">The sequence shown here is derived from an EMBL/GenBank/DDBJ whole genome shotgun (WGS) entry which is preliminary data.</text>
</comment>
<accession>A0A645ES95</accession>
<feature type="transmembrane region" description="Helical" evidence="1">
    <location>
        <begin position="46"/>
        <end position="64"/>
    </location>
</feature>
<reference evidence="2" key="1">
    <citation type="submission" date="2019-08" db="EMBL/GenBank/DDBJ databases">
        <authorList>
            <person name="Kucharzyk K."/>
            <person name="Murdoch R.W."/>
            <person name="Higgins S."/>
            <person name="Loffler F."/>
        </authorList>
    </citation>
    <scope>NUCLEOTIDE SEQUENCE</scope>
</reference>
<keyword evidence="1" id="KW-0812">Transmembrane</keyword>
<protein>
    <recommendedName>
        <fullName evidence="3">Glycosyltransferase RgtA/B/C/D-like domain-containing protein</fullName>
    </recommendedName>
</protein>
<gene>
    <name evidence="2" type="ORF">SDC9_151295</name>
</gene>
<dbReference type="AlphaFoldDB" id="A0A645ES95"/>
<evidence type="ECO:0000313" key="2">
    <source>
        <dbReference type="EMBL" id="MPN04059.1"/>
    </source>
</evidence>